<name>A0A1V8SMJ0_9PEZI</name>
<dbReference type="Gene3D" id="3.80.10.10">
    <property type="entry name" value="Ribonuclease Inhibitor"/>
    <property type="match status" value="1"/>
</dbReference>
<keyword evidence="3" id="KW-1185">Reference proteome</keyword>
<feature type="region of interest" description="Disordered" evidence="1">
    <location>
        <begin position="417"/>
        <end position="440"/>
    </location>
</feature>
<proteinExistence type="predicted"/>
<dbReference type="InParanoid" id="A0A1V8SMJ0"/>
<dbReference type="EMBL" id="NAJO01000035">
    <property type="protein sequence ID" value="OQO00386.1"/>
    <property type="molecule type" value="Genomic_DNA"/>
</dbReference>
<sequence>MDHFTSLPSELVTSIVDLAITAGDAITERKANARALRLVSRKISQCSRDTMLTTYFRHIRLLYTYPALQSLIELTHCSDVRAKIESITFVLVSPKWRECPPSTAYDQAIACSAQPAPATVWKWVYSESRAQAQSTREFEGAMLAALDHTLRHLQSSGNHVNLRILCCKIDPSPDGQQDGTRAEYFLSAYIGGRRLRKLRQYYRDNEMYFSGDVTRLPSSTNAISLLLCALGRTSYSPASLDLDFSDFGVYVPYLEEAFVLPAGMKYPMMQELTTLKLYLDHAEFYEIGYNDFRHGKGVAEIGKWLAVMPGLVYLSLRFYQDPDEYEVDLSEEYLGNVTALVDGLCHTRLRTLVLNEFRVTAAALMQLFRSQVSSLQRLALVQCKLEGSVASGWPGLFAWMANHVTLQEMLFFGSREVPTRPGPTDEQLEDASDDDDPAYDAATVSPSSWWRTGIEAVKSALEEAGHGTLPQCDCVFDNASECCHRPRRIEFDLADYTSFDPIAMTE</sequence>
<dbReference type="SUPFAM" id="SSF52047">
    <property type="entry name" value="RNI-like"/>
    <property type="match status" value="1"/>
</dbReference>
<dbReference type="AlphaFoldDB" id="A0A1V8SMJ0"/>
<gene>
    <name evidence="2" type="ORF">B0A48_13734</name>
</gene>
<comment type="caution">
    <text evidence="2">The sequence shown here is derived from an EMBL/GenBank/DDBJ whole genome shotgun (WGS) entry which is preliminary data.</text>
</comment>
<feature type="compositionally biased region" description="Acidic residues" evidence="1">
    <location>
        <begin position="426"/>
        <end position="438"/>
    </location>
</feature>
<dbReference type="InterPro" id="IPR032675">
    <property type="entry name" value="LRR_dom_sf"/>
</dbReference>
<dbReference type="Proteomes" id="UP000192596">
    <property type="component" value="Unassembled WGS sequence"/>
</dbReference>
<accession>A0A1V8SMJ0</accession>
<organism evidence="2 3">
    <name type="scientific">Cryoendolithus antarcticus</name>
    <dbReference type="NCBI Taxonomy" id="1507870"/>
    <lineage>
        <taxon>Eukaryota</taxon>
        <taxon>Fungi</taxon>
        <taxon>Dikarya</taxon>
        <taxon>Ascomycota</taxon>
        <taxon>Pezizomycotina</taxon>
        <taxon>Dothideomycetes</taxon>
        <taxon>Dothideomycetidae</taxon>
        <taxon>Cladosporiales</taxon>
        <taxon>Cladosporiaceae</taxon>
        <taxon>Cryoendolithus</taxon>
    </lineage>
</organism>
<evidence type="ECO:0000256" key="1">
    <source>
        <dbReference type="SAM" id="MobiDB-lite"/>
    </source>
</evidence>
<evidence type="ECO:0000313" key="3">
    <source>
        <dbReference type="Proteomes" id="UP000192596"/>
    </source>
</evidence>
<reference evidence="3" key="1">
    <citation type="submission" date="2017-03" db="EMBL/GenBank/DDBJ databases">
        <title>Genomes of endolithic fungi from Antarctica.</title>
        <authorList>
            <person name="Coleine C."/>
            <person name="Masonjones S."/>
            <person name="Stajich J.E."/>
        </authorList>
    </citation>
    <scope>NUCLEOTIDE SEQUENCE [LARGE SCALE GENOMIC DNA]</scope>
    <source>
        <strain evidence="3">CCFEE 5527</strain>
    </source>
</reference>
<evidence type="ECO:0000313" key="2">
    <source>
        <dbReference type="EMBL" id="OQO00386.1"/>
    </source>
</evidence>
<protein>
    <submittedName>
        <fullName evidence="2">Uncharacterized protein</fullName>
    </submittedName>
</protein>